<dbReference type="Gene3D" id="3.30.710.10">
    <property type="entry name" value="Potassium Channel Kv1.1, Chain A"/>
    <property type="match status" value="1"/>
</dbReference>
<gene>
    <name evidence="2" type="ORF">ACJMK2_023330</name>
</gene>
<dbReference type="InterPro" id="IPR000210">
    <property type="entry name" value="BTB/POZ_dom"/>
</dbReference>
<name>A0ABD3T4L0_SINWO</name>
<dbReference type="Pfam" id="PF00651">
    <property type="entry name" value="BTB"/>
    <property type="match status" value="1"/>
</dbReference>
<proteinExistence type="predicted"/>
<reference evidence="2 3" key="1">
    <citation type="submission" date="2024-11" db="EMBL/GenBank/DDBJ databases">
        <title>Chromosome-level genome assembly of the freshwater bivalve Anodonta woodiana.</title>
        <authorList>
            <person name="Chen X."/>
        </authorList>
    </citation>
    <scope>NUCLEOTIDE SEQUENCE [LARGE SCALE GENOMIC DNA]</scope>
    <source>
        <strain evidence="2">MN2024</strain>
        <tissue evidence="2">Gills</tissue>
    </source>
</reference>
<dbReference type="PANTHER" id="PTHR24410:SF46">
    <property type="entry name" value="SERINE-ENRICHED PROTEIN"/>
    <property type="match status" value="1"/>
</dbReference>
<dbReference type="Proteomes" id="UP001634394">
    <property type="component" value="Unassembled WGS sequence"/>
</dbReference>
<accession>A0ABD3T4L0</accession>
<dbReference type="EMBL" id="JBJQND010000019">
    <property type="protein sequence ID" value="KAL3831593.1"/>
    <property type="molecule type" value="Genomic_DNA"/>
</dbReference>
<comment type="caution">
    <text evidence="2">The sequence shown here is derived from an EMBL/GenBank/DDBJ whole genome shotgun (WGS) entry which is preliminary data.</text>
</comment>
<evidence type="ECO:0000313" key="2">
    <source>
        <dbReference type="EMBL" id="KAL3831593.1"/>
    </source>
</evidence>
<protein>
    <recommendedName>
        <fullName evidence="1">BTB domain-containing protein</fullName>
    </recommendedName>
</protein>
<dbReference type="PANTHER" id="PTHR24410">
    <property type="entry name" value="HL07962P-RELATED"/>
    <property type="match status" value="1"/>
</dbReference>
<dbReference type="SUPFAM" id="SSF54695">
    <property type="entry name" value="POZ domain"/>
    <property type="match status" value="1"/>
</dbReference>
<organism evidence="2 3">
    <name type="scientific">Sinanodonta woodiana</name>
    <name type="common">Chinese pond mussel</name>
    <name type="synonym">Anodonta woodiana</name>
    <dbReference type="NCBI Taxonomy" id="1069815"/>
    <lineage>
        <taxon>Eukaryota</taxon>
        <taxon>Metazoa</taxon>
        <taxon>Spiralia</taxon>
        <taxon>Lophotrochozoa</taxon>
        <taxon>Mollusca</taxon>
        <taxon>Bivalvia</taxon>
        <taxon>Autobranchia</taxon>
        <taxon>Heteroconchia</taxon>
        <taxon>Palaeoheterodonta</taxon>
        <taxon>Unionida</taxon>
        <taxon>Unionoidea</taxon>
        <taxon>Unionidae</taxon>
        <taxon>Unioninae</taxon>
        <taxon>Sinanodonta</taxon>
    </lineage>
</organism>
<dbReference type="AlphaFoldDB" id="A0ABD3T4L0"/>
<evidence type="ECO:0000313" key="3">
    <source>
        <dbReference type="Proteomes" id="UP001634394"/>
    </source>
</evidence>
<sequence length="236" mass="26874">MEKSNSMKAALLDFDEMEIWNCSSDGSFYCKSTDKFTVKPDTEPVKSSKSIERCTDEVEVMHFRSLHALSHNLRFVTEFPELCDVKFLIGEDEVPVYGVKAVIGTRSRSFYKLILKHLKKPGVNRTPKRSTPRKNKKCSRKSQHLEVPVRTYDTDVFRRLIQFVHSGSVSITMETVVGILCGAVQFGFKDLEKACLEMIQRGISKGSIENLIIKAREYNQHKSAAELLSKLCSKDK</sequence>
<keyword evidence="3" id="KW-1185">Reference proteome</keyword>
<dbReference type="PROSITE" id="PS50097">
    <property type="entry name" value="BTB"/>
    <property type="match status" value="1"/>
</dbReference>
<dbReference type="InterPro" id="IPR051481">
    <property type="entry name" value="BTB-POZ/Galectin-3-binding"/>
</dbReference>
<feature type="domain" description="BTB" evidence="1">
    <location>
        <begin position="83"/>
        <end position="173"/>
    </location>
</feature>
<dbReference type="SMART" id="SM00225">
    <property type="entry name" value="BTB"/>
    <property type="match status" value="1"/>
</dbReference>
<evidence type="ECO:0000259" key="1">
    <source>
        <dbReference type="PROSITE" id="PS50097"/>
    </source>
</evidence>
<dbReference type="InterPro" id="IPR011333">
    <property type="entry name" value="SKP1/BTB/POZ_sf"/>
</dbReference>